<evidence type="ECO:0000259" key="7">
    <source>
        <dbReference type="Pfam" id="PF03443"/>
    </source>
</evidence>
<comment type="subcellular location">
    <subcellularLocation>
        <location evidence="2">Secreted</location>
    </subcellularLocation>
</comment>
<dbReference type="Proteomes" id="UP000223968">
    <property type="component" value="Unassembled WGS sequence"/>
</dbReference>
<dbReference type="InterPro" id="IPR005103">
    <property type="entry name" value="AA9_LPMO"/>
</dbReference>
<dbReference type="PANTHER" id="PTHR33353:SF34">
    <property type="entry name" value="ENDO-BETA-1,4-GLUCANASE D"/>
    <property type="match status" value="1"/>
</dbReference>
<dbReference type="Pfam" id="PF03443">
    <property type="entry name" value="AA9"/>
    <property type="match status" value="1"/>
</dbReference>
<keyword evidence="3" id="KW-0964">Secreted</keyword>
<evidence type="ECO:0000256" key="5">
    <source>
        <dbReference type="SAM" id="MobiDB-lite"/>
    </source>
</evidence>
<dbReference type="OrthoDB" id="4183904at2759"/>
<organism evidence="8 9">
    <name type="scientific">Helicocarpus griseus UAMH5409</name>
    <dbReference type="NCBI Taxonomy" id="1447875"/>
    <lineage>
        <taxon>Eukaryota</taxon>
        <taxon>Fungi</taxon>
        <taxon>Dikarya</taxon>
        <taxon>Ascomycota</taxon>
        <taxon>Pezizomycotina</taxon>
        <taxon>Eurotiomycetes</taxon>
        <taxon>Eurotiomycetidae</taxon>
        <taxon>Onygenales</taxon>
        <taxon>Ajellomycetaceae</taxon>
        <taxon>Helicocarpus</taxon>
    </lineage>
</organism>
<evidence type="ECO:0000256" key="1">
    <source>
        <dbReference type="ARBA" id="ARBA00001973"/>
    </source>
</evidence>
<sequence>MSVLRSAAFLGALASVALVDAHGTVTGILADGNYFGGYLNQYSYMDNPPAVAGWSTTATDNGFVDASAYSSPDIICHRGSEPGQATAEIAAGGTVELQWTEWPESHHGPVIDYLANCNGDCSAVDKTALEFFKIQESGLVDGSSAPGKWASDELIANNNTWTLKIPQSIAPGNYVLRHEIIALHSAQNENGAQNYPQCLNLKVTGGGSANPEGTLGTALYKEADPGIKVNIYTAMDGYTIPGPPLFADGGNTGGGEQGGDDGDDEGSNPTEPSSPAVSPTVTPTPTATPSPTSTGSTTGIQTTVTVTVTAECSPTPYSTFRKPHPREFVYKM</sequence>
<evidence type="ECO:0000256" key="2">
    <source>
        <dbReference type="ARBA" id="ARBA00004613"/>
    </source>
</evidence>
<reference evidence="8 9" key="1">
    <citation type="submission" date="2017-10" db="EMBL/GenBank/DDBJ databases">
        <title>Comparative genomics in systemic dimorphic fungi from Ajellomycetaceae.</title>
        <authorList>
            <person name="Munoz J.F."/>
            <person name="Mcewen J.G."/>
            <person name="Clay O.K."/>
            <person name="Cuomo C.A."/>
        </authorList>
    </citation>
    <scope>NUCLEOTIDE SEQUENCE [LARGE SCALE GENOMIC DNA]</scope>
    <source>
        <strain evidence="8 9">UAMH5409</strain>
    </source>
</reference>
<dbReference type="EMBL" id="PDNB01000184">
    <property type="protein sequence ID" value="PGH00569.1"/>
    <property type="molecule type" value="Genomic_DNA"/>
</dbReference>
<feature type="region of interest" description="Disordered" evidence="5">
    <location>
        <begin position="243"/>
        <end position="302"/>
    </location>
</feature>
<dbReference type="STRING" id="1447875.A0A2B7WVF0"/>
<evidence type="ECO:0000256" key="4">
    <source>
        <dbReference type="ARBA" id="ARBA00023157"/>
    </source>
</evidence>
<feature type="signal peptide" evidence="6">
    <location>
        <begin position="1"/>
        <end position="21"/>
    </location>
</feature>
<dbReference type="CDD" id="cd21175">
    <property type="entry name" value="LPMO_AA9"/>
    <property type="match status" value="1"/>
</dbReference>
<comment type="cofactor">
    <cofactor evidence="1">
        <name>Cu(2+)</name>
        <dbReference type="ChEBI" id="CHEBI:29036"/>
    </cofactor>
</comment>
<gene>
    <name evidence="8" type="ORF">AJ79_08172</name>
</gene>
<feature type="compositionally biased region" description="Low complexity" evidence="5">
    <location>
        <begin position="269"/>
        <end position="302"/>
    </location>
</feature>
<evidence type="ECO:0000256" key="6">
    <source>
        <dbReference type="SAM" id="SignalP"/>
    </source>
</evidence>
<accession>A0A2B7WVF0</accession>
<evidence type="ECO:0000256" key="3">
    <source>
        <dbReference type="ARBA" id="ARBA00022525"/>
    </source>
</evidence>
<dbReference type="GO" id="GO:0005576">
    <property type="term" value="C:extracellular region"/>
    <property type="evidence" value="ECO:0007669"/>
    <property type="project" value="UniProtKB-SubCell"/>
</dbReference>
<dbReference type="InterPro" id="IPR049892">
    <property type="entry name" value="AA9"/>
</dbReference>
<feature type="chain" id="PRO_5012721961" description="Auxiliary Activity family 9 catalytic domain-containing protein" evidence="6">
    <location>
        <begin position="22"/>
        <end position="332"/>
    </location>
</feature>
<keyword evidence="9" id="KW-1185">Reference proteome</keyword>
<keyword evidence="4" id="KW-1015">Disulfide bond</keyword>
<keyword evidence="6" id="KW-0732">Signal</keyword>
<dbReference type="Gene3D" id="2.70.50.70">
    <property type="match status" value="1"/>
</dbReference>
<evidence type="ECO:0000313" key="8">
    <source>
        <dbReference type="EMBL" id="PGH00569.1"/>
    </source>
</evidence>
<proteinExistence type="predicted"/>
<feature type="domain" description="Auxiliary Activity family 9 catalytic" evidence="7">
    <location>
        <begin position="22"/>
        <end position="235"/>
    </location>
</feature>
<dbReference type="PANTHER" id="PTHR33353">
    <property type="entry name" value="PUTATIVE (AFU_ORTHOLOGUE AFUA_1G12560)-RELATED"/>
    <property type="match status" value="1"/>
</dbReference>
<feature type="region of interest" description="Disordered" evidence="5">
    <location>
        <begin position="313"/>
        <end position="332"/>
    </location>
</feature>
<dbReference type="AlphaFoldDB" id="A0A2B7WVF0"/>
<comment type="caution">
    <text evidence="8">The sequence shown here is derived from an EMBL/GenBank/DDBJ whole genome shotgun (WGS) entry which is preliminary data.</text>
</comment>
<protein>
    <recommendedName>
        <fullName evidence="7">Auxiliary Activity family 9 catalytic domain-containing protein</fullName>
    </recommendedName>
</protein>
<name>A0A2B7WVF0_9EURO</name>
<evidence type="ECO:0000313" key="9">
    <source>
        <dbReference type="Proteomes" id="UP000223968"/>
    </source>
</evidence>